<dbReference type="EMBL" id="HQ336222">
    <property type="protein sequence ID" value="ADO18926.1"/>
    <property type="molecule type" value="Genomic_DNA"/>
</dbReference>
<keyword evidence="4" id="KW-1185">Reference proteome</keyword>
<gene>
    <name evidence="1" type="primary">R895</name>
</gene>
<dbReference type="OrthoDB" id="29446at10239"/>
<dbReference type="GO" id="GO:0004519">
    <property type="term" value="F:endonuclease activity"/>
    <property type="evidence" value="ECO:0007669"/>
    <property type="project" value="UniProtKB-KW"/>
</dbReference>
<dbReference type="RefSeq" id="YP_003987429.1">
    <property type="nucleotide sequence ID" value="NC_014649.1"/>
</dbReference>
<dbReference type="EMBL" id="KM982403">
    <property type="protein sequence ID" value="AKI81572.1"/>
    <property type="molecule type" value="Genomic_DNA"/>
</dbReference>
<evidence type="ECO:0000313" key="2">
    <source>
        <dbReference type="EMBL" id="AKI79683.1"/>
    </source>
</evidence>
<accession>E3VYJ1</accession>
<reference evidence="5 6" key="2">
    <citation type="submission" date="2014-10" db="EMBL/GenBank/DDBJ databases">
        <title>Pan-genome analysis of Brazilian lineage A amoebal mimiviruses.</title>
        <authorList>
            <person name="Assis F.L."/>
            <person name="Abrahao J.S."/>
            <person name="Kroon E.G."/>
            <person name="Dornas F.P."/>
            <person name="Andrade K.R."/>
            <person name="Borato P.V.M."/>
            <person name="Pilotto M.R."/>
            <person name="Benamar S."/>
            <person name="LaScola B."/>
            <person name="Colson P."/>
        </authorList>
    </citation>
    <scope>NUCLEOTIDE SEQUENCE [LARGE SCALE GENOMIC DNA]</scope>
    <source>
        <strain evidence="3 6">Amazonia</strain>
        <strain evidence="2 5">Oyster</strain>
    </source>
</reference>
<reference evidence="1 4" key="1">
    <citation type="journal article" date="2011" name="Virol. J.">
        <title>Breaking the 1000-gene barrier for Mimivirus using ultra-deep genome and transcriptome sequencing.</title>
        <authorList>
            <person name="Legendre M."/>
            <person name="Santini S."/>
            <person name="Rico A."/>
            <person name="Abergel C."/>
            <person name="Claverie J.M."/>
        </authorList>
    </citation>
    <scope>NUCLEOTIDE SEQUENCE [LARGE SCALE GENOMIC DNA]</scope>
</reference>
<dbReference type="GeneID" id="9925564"/>
<keyword evidence="1" id="KW-0540">Nuclease</keyword>
<dbReference type="SUPFAM" id="SSF56219">
    <property type="entry name" value="DNase I-like"/>
    <property type="match status" value="2"/>
</dbReference>
<dbReference type="EMBL" id="KM982401">
    <property type="protein sequence ID" value="AKI79683.1"/>
    <property type="molecule type" value="Genomic_DNA"/>
</dbReference>
<evidence type="ECO:0000313" key="3">
    <source>
        <dbReference type="EMBL" id="AKI81572.1"/>
    </source>
</evidence>
<organismHost>
    <name type="scientific">Acanthamoeba polyphaga</name>
    <name type="common">Amoeba</name>
    <dbReference type="NCBI Taxonomy" id="5757"/>
</organismHost>
<dbReference type="Proteomes" id="UP000274448">
    <property type="component" value="Segment"/>
</dbReference>
<evidence type="ECO:0000313" key="6">
    <source>
        <dbReference type="Proteomes" id="UP000274448"/>
    </source>
</evidence>
<organism evidence="1 4">
    <name type="scientific">Acanthamoeba polyphaga mimivirus</name>
    <name type="common">APMV</name>
    <dbReference type="NCBI Taxonomy" id="212035"/>
    <lineage>
        <taxon>Viruses</taxon>
        <taxon>Varidnaviria</taxon>
        <taxon>Bamfordvirae</taxon>
        <taxon>Nucleocytoviricota</taxon>
        <taxon>Megaviricetes</taxon>
        <taxon>Imitervirales</taxon>
        <taxon>Mimiviridae</taxon>
        <taxon>Megamimivirinae</taxon>
        <taxon>Mimivirus</taxon>
        <taxon>Mimivirus bradfordmassiliense</taxon>
    </lineage>
</organism>
<dbReference type="Proteomes" id="UP000201519">
    <property type="component" value="Segment"/>
</dbReference>
<keyword evidence="1" id="KW-0378">Hydrolase</keyword>
<dbReference type="Proteomes" id="UP000241474">
    <property type="component" value="Segment"/>
</dbReference>
<name>A0A0G2Y1V6_MIMIV</name>
<keyword evidence="1" id="KW-0269">Exonuclease</keyword>
<dbReference type="InterPro" id="IPR036691">
    <property type="entry name" value="Endo/exonu/phosph_ase_sf"/>
</dbReference>
<accession>A0A0G2Y1V6</accession>
<keyword evidence="1" id="KW-0255">Endonuclease</keyword>
<dbReference type="Gene3D" id="3.60.10.10">
    <property type="entry name" value="Endonuclease/exonuclease/phosphatase"/>
    <property type="match status" value="2"/>
</dbReference>
<sequence>MYDQDINTINVENFYNFSKQLPITPIRIVSYFLRSKFLDPKDKEEYKIRGWESRAPYVYQLLNRVGADIILLQGMNLDQCKNIISFLEPFGYNVQFRAAHSGKESREIIDDEWTGAFIGIAYSMNKFTILNKGGFWLKEDPDIPPPSIADNSENRRSVERGGTDKCFGDTHSYRYVFYETLLNIESNIPITIGTSHFPIGGINSRIKSSKLVMERLCKISDGHPLVFGGALMLFEDKDGNTAYETLTRYACDYRNSKDHYGHQTSFIGYPNDPFKVDINSNGIVSPRNLDLIFHRGLQSIRSFIMSGEFNSLEKKLVEPLIAPIKDSDKRQFASDRCLIGVDLQFNRSAKKEIFQRTLNNENSFNFSKNLSPKIIRTVNWNIRTSFLDPKDKKEYSIRGWQSRKHYVTEMLTHLAPDLILLQEMSPSQANDMKMFLNSIGYEVIFRTAHTGHDLYEIIDGEWTGALTGISYFRNRFFINCHGGFWLKDDPHTPPPLDADNAENRRPIQEGGIDKCFGDTHSYRHCQWATLLDVQSQQLITTAVSDFPIGGKDSRLKSAILCNSMLREISGENCLIFGGEICTFEDKGMDGFDTYKKITEQATDWRNTLYGHYGHQATFVGYHTDKYKVEIDNHGIVSPRNIDIIVHRGFTQGIRSFSLSGEFNPSEKKLNKPLISVVNNTKDRLFSSDHFLIGVDLEL</sequence>
<protein>
    <submittedName>
        <fullName evidence="1">Putative endonuclease/exonuclease/phosphatase</fullName>
    </submittedName>
</protein>
<proteinExistence type="predicted"/>
<evidence type="ECO:0000313" key="5">
    <source>
        <dbReference type="Proteomes" id="UP000241474"/>
    </source>
</evidence>
<evidence type="ECO:0000313" key="1">
    <source>
        <dbReference type="EMBL" id="ADO18926.1"/>
    </source>
</evidence>
<dbReference type="GO" id="GO:0004527">
    <property type="term" value="F:exonuclease activity"/>
    <property type="evidence" value="ECO:0007669"/>
    <property type="project" value="UniProtKB-KW"/>
</dbReference>
<evidence type="ECO:0000313" key="4">
    <source>
        <dbReference type="Proteomes" id="UP000201519"/>
    </source>
</evidence>
<dbReference type="KEGG" id="vg:9925564"/>
<dbReference type="SMR" id="A0A0G2Y1V6"/>